<evidence type="ECO:0000313" key="9">
    <source>
        <dbReference type="EMBL" id="ABJ06809.1"/>
    </source>
</evidence>
<dbReference type="FunFam" id="1.20.1250.20:FF:000001">
    <property type="entry name" value="Dicarboxylate MFS transporter"/>
    <property type="match status" value="1"/>
</dbReference>
<comment type="subcellular location">
    <subcellularLocation>
        <location evidence="1">Cell membrane</location>
        <topology evidence="1">Multi-pass membrane protein</topology>
    </subcellularLocation>
</comment>
<dbReference type="PANTHER" id="PTHR43045:SF7">
    <property type="entry name" value="MAJOR FACILITATOR SUPERFAMILY TRANSPORTER"/>
    <property type="match status" value="1"/>
</dbReference>
<feature type="transmembrane region" description="Helical" evidence="7">
    <location>
        <begin position="433"/>
        <end position="459"/>
    </location>
</feature>
<dbReference type="PANTHER" id="PTHR43045">
    <property type="entry name" value="SHIKIMATE TRANSPORTER"/>
    <property type="match status" value="1"/>
</dbReference>
<evidence type="ECO:0000256" key="7">
    <source>
        <dbReference type="SAM" id="Phobius"/>
    </source>
</evidence>
<protein>
    <submittedName>
        <fullName evidence="9">Major facilitator superfamily MFS_1</fullName>
    </submittedName>
</protein>
<feature type="transmembrane region" description="Helical" evidence="7">
    <location>
        <begin position="58"/>
        <end position="80"/>
    </location>
</feature>
<dbReference type="Gene3D" id="1.20.1250.20">
    <property type="entry name" value="MFS general substrate transporter like domains"/>
    <property type="match status" value="1"/>
</dbReference>
<keyword evidence="4 7" id="KW-0812">Transmembrane</keyword>
<evidence type="ECO:0000256" key="6">
    <source>
        <dbReference type="ARBA" id="ARBA00023136"/>
    </source>
</evidence>
<keyword evidence="3" id="KW-1003">Cell membrane</keyword>
<evidence type="ECO:0000256" key="1">
    <source>
        <dbReference type="ARBA" id="ARBA00004651"/>
    </source>
</evidence>
<dbReference type="STRING" id="316055.RPE_2872"/>
<dbReference type="InterPro" id="IPR005829">
    <property type="entry name" value="Sugar_transporter_CS"/>
</dbReference>
<gene>
    <name evidence="9" type="ordered locus">RPE_2872</name>
</gene>
<dbReference type="EMBL" id="CP000463">
    <property type="protein sequence ID" value="ABJ06809.1"/>
    <property type="molecule type" value="Genomic_DNA"/>
</dbReference>
<dbReference type="InterPro" id="IPR005828">
    <property type="entry name" value="MFS_sugar_transport-like"/>
</dbReference>
<dbReference type="eggNOG" id="COG0477">
    <property type="taxonomic scope" value="Bacteria"/>
</dbReference>
<reference evidence="9" key="1">
    <citation type="submission" date="2006-09" db="EMBL/GenBank/DDBJ databases">
        <title>Complete sequence of Rhodopseudomonas palustris BisA53.</title>
        <authorList>
            <consortium name="US DOE Joint Genome Institute"/>
            <person name="Copeland A."/>
            <person name="Lucas S."/>
            <person name="Lapidus A."/>
            <person name="Barry K."/>
            <person name="Detter J.C."/>
            <person name="Glavina del Rio T."/>
            <person name="Hammon N."/>
            <person name="Israni S."/>
            <person name="Dalin E."/>
            <person name="Tice H."/>
            <person name="Pitluck S."/>
            <person name="Chain P."/>
            <person name="Malfatti S."/>
            <person name="Shin M."/>
            <person name="Vergez L."/>
            <person name="Schmutz J."/>
            <person name="Larimer F."/>
            <person name="Land M."/>
            <person name="Hauser L."/>
            <person name="Pelletier D.A."/>
            <person name="Kyrpides N."/>
            <person name="Kim E."/>
            <person name="Harwood C.S."/>
            <person name="Oda Y."/>
            <person name="Richardson P."/>
        </authorList>
    </citation>
    <scope>NUCLEOTIDE SEQUENCE [LARGE SCALE GENOMIC DNA]</scope>
    <source>
        <strain evidence="9">BisA53</strain>
    </source>
</reference>
<feature type="transmembrane region" description="Helical" evidence="7">
    <location>
        <begin position="193"/>
        <end position="212"/>
    </location>
</feature>
<evidence type="ECO:0000256" key="4">
    <source>
        <dbReference type="ARBA" id="ARBA00022692"/>
    </source>
</evidence>
<dbReference type="GO" id="GO:0022857">
    <property type="term" value="F:transmembrane transporter activity"/>
    <property type="evidence" value="ECO:0007669"/>
    <property type="project" value="InterPro"/>
</dbReference>
<dbReference type="OrthoDB" id="9783227at2"/>
<evidence type="ECO:0000259" key="8">
    <source>
        <dbReference type="PROSITE" id="PS50850"/>
    </source>
</evidence>
<dbReference type="KEGG" id="rpe:RPE_2872"/>
<evidence type="ECO:0000256" key="5">
    <source>
        <dbReference type="ARBA" id="ARBA00022989"/>
    </source>
</evidence>
<feature type="transmembrane region" description="Helical" evidence="7">
    <location>
        <begin position="316"/>
        <end position="335"/>
    </location>
</feature>
<feature type="transmembrane region" description="Helical" evidence="7">
    <location>
        <begin position="123"/>
        <end position="148"/>
    </location>
</feature>
<dbReference type="InterPro" id="IPR036259">
    <property type="entry name" value="MFS_trans_sf"/>
</dbReference>
<keyword evidence="5 7" id="KW-1133">Transmembrane helix</keyword>
<feature type="transmembrane region" description="Helical" evidence="7">
    <location>
        <begin position="92"/>
        <end position="111"/>
    </location>
</feature>
<keyword evidence="6 7" id="KW-0472">Membrane</keyword>
<sequence>MVSVTEIDAAKPKAAVSRRLVITAASLGTIFEWYDFYIYGALAAFFGALFFPPGNETAAFLASLATFGAGFAVRPLGAIVFGRIGDIVGRKYTFLVTILIMGCSTAAVGLLPTYAQVGILAPVLLVGLRLLQGLAIGGEYGGAAIYVAEHAPDRERGYHTSWVQTTSTVGLLLSLAVILLCRQSMSASEFASWGWRIPFLVSVVLLAISIYIRLKLDESPVFAEMKRTGATSQAPIGESFGNWSNLRLVLIALFGATAGQAVVWYTGQFYALYFLTATLKLDYVNAYALIGIALLAGTPLYIVFGALSDRIGRKPLIVAGFLLAAVSYFPIFQALTAAVNPALSVAQQDSPVVVTAGNCNFNIFAKPSSPCDLAKDYLSKAGVSYSSKATEDPDGVSVRIGGNEIKGFDAAAYAVALAAAGYPKSADPTQVKWLAASALLVLMMVWSTMVYGPMAAFLVELFPARIRYTSLSLPFHVGNGLFGGFLPFVAFAIVAFTGDPYAGLWYPIGVASLSFLIGLLWIRDRTGRPVAD</sequence>
<dbReference type="HOGENOM" id="CLU_001265_39_2_5"/>
<proteinExistence type="predicted"/>
<dbReference type="InterPro" id="IPR020846">
    <property type="entry name" value="MFS_dom"/>
</dbReference>
<dbReference type="AlphaFoldDB" id="Q07MM5"/>
<feature type="transmembrane region" description="Helical" evidence="7">
    <location>
        <begin position="160"/>
        <end position="181"/>
    </location>
</feature>
<feature type="transmembrane region" description="Helical" evidence="7">
    <location>
        <begin position="480"/>
        <end position="498"/>
    </location>
</feature>
<feature type="transmembrane region" description="Helical" evidence="7">
    <location>
        <begin position="248"/>
        <end position="266"/>
    </location>
</feature>
<evidence type="ECO:0000256" key="2">
    <source>
        <dbReference type="ARBA" id="ARBA00022448"/>
    </source>
</evidence>
<organism evidence="9">
    <name type="scientific">Rhodopseudomonas palustris (strain BisA53)</name>
    <dbReference type="NCBI Taxonomy" id="316055"/>
    <lineage>
        <taxon>Bacteria</taxon>
        <taxon>Pseudomonadati</taxon>
        <taxon>Pseudomonadota</taxon>
        <taxon>Alphaproteobacteria</taxon>
        <taxon>Hyphomicrobiales</taxon>
        <taxon>Nitrobacteraceae</taxon>
        <taxon>Rhodopseudomonas</taxon>
    </lineage>
</organism>
<dbReference type="GO" id="GO:0005886">
    <property type="term" value="C:plasma membrane"/>
    <property type="evidence" value="ECO:0007669"/>
    <property type="project" value="UniProtKB-SubCell"/>
</dbReference>
<dbReference type="CDD" id="cd17369">
    <property type="entry name" value="MFS_ShiA_like"/>
    <property type="match status" value="1"/>
</dbReference>
<feature type="transmembrane region" description="Helical" evidence="7">
    <location>
        <begin position="286"/>
        <end position="304"/>
    </location>
</feature>
<dbReference type="PROSITE" id="PS00217">
    <property type="entry name" value="SUGAR_TRANSPORT_2"/>
    <property type="match status" value="1"/>
</dbReference>
<evidence type="ECO:0000256" key="3">
    <source>
        <dbReference type="ARBA" id="ARBA00022475"/>
    </source>
</evidence>
<feature type="transmembrane region" description="Helical" evidence="7">
    <location>
        <begin position="504"/>
        <end position="522"/>
    </location>
</feature>
<keyword evidence="2" id="KW-0813">Transport</keyword>
<dbReference type="Pfam" id="PF00083">
    <property type="entry name" value="Sugar_tr"/>
    <property type="match status" value="1"/>
</dbReference>
<dbReference type="SUPFAM" id="SSF103473">
    <property type="entry name" value="MFS general substrate transporter"/>
    <property type="match status" value="2"/>
</dbReference>
<feature type="domain" description="Major facilitator superfamily (MFS) profile" evidence="8">
    <location>
        <begin position="21"/>
        <end position="526"/>
    </location>
</feature>
<dbReference type="PROSITE" id="PS50850">
    <property type="entry name" value="MFS"/>
    <property type="match status" value="1"/>
</dbReference>
<name>Q07MM5_RHOP5</name>
<accession>Q07MM5</accession>